<accession>A0A2U1ZUM6</accession>
<comment type="caution">
    <text evidence="1">The sequence shown here is derived from an EMBL/GenBank/DDBJ whole genome shotgun (WGS) entry which is preliminary data.</text>
</comment>
<reference evidence="1 2" key="1">
    <citation type="submission" date="2018-03" db="EMBL/GenBank/DDBJ databases">
        <title>Genome assembly of novel Miniimonas species PCH200.</title>
        <authorList>
            <person name="Thakur V."/>
            <person name="Kumar V."/>
            <person name="Singh D."/>
        </authorList>
    </citation>
    <scope>NUCLEOTIDE SEQUENCE [LARGE SCALE GENOMIC DNA]</scope>
    <source>
        <strain evidence="1 2">PCH200</strain>
    </source>
</reference>
<dbReference type="AlphaFoldDB" id="A0A2U1ZUM6"/>
<sequence>MAELEVDTEVLGAARQLWEDERVVLQDATSELGSVPTGGFGGDLAGQVATVVASWRGTLSEGTAVVEDIAVNLGHAARGYVLTDDASREAFESWLREAL</sequence>
<keyword evidence="2" id="KW-1185">Reference proteome</keyword>
<evidence type="ECO:0000313" key="1">
    <source>
        <dbReference type="EMBL" id="PWD50697.1"/>
    </source>
</evidence>
<name>A0A2U1ZUM6_9MICO</name>
<dbReference type="EMBL" id="PYHR01000002">
    <property type="protein sequence ID" value="PWD50697.1"/>
    <property type="molecule type" value="Genomic_DNA"/>
</dbReference>
<evidence type="ECO:0000313" key="2">
    <source>
        <dbReference type="Proteomes" id="UP000245166"/>
    </source>
</evidence>
<dbReference type="RefSeq" id="WP_109229078.1">
    <property type="nucleotide sequence ID" value="NZ_PYHR01000002.1"/>
</dbReference>
<gene>
    <name evidence="1" type="ORF">C8046_08560</name>
</gene>
<proteinExistence type="predicted"/>
<organism evidence="1 2">
    <name type="scientific">Serinibacter arcticus</name>
    <dbReference type="NCBI Taxonomy" id="1655435"/>
    <lineage>
        <taxon>Bacteria</taxon>
        <taxon>Bacillati</taxon>
        <taxon>Actinomycetota</taxon>
        <taxon>Actinomycetes</taxon>
        <taxon>Micrococcales</taxon>
        <taxon>Beutenbergiaceae</taxon>
        <taxon>Serinibacter</taxon>
    </lineage>
</organism>
<protein>
    <submittedName>
        <fullName evidence="1">Uncharacterized protein</fullName>
    </submittedName>
</protein>
<dbReference type="Gene3D" id="1.10.287.1060">
    <property type="entry name" value="ESAT-6-like"/>
    <property type="match status" value="1"/>
</dbReference>
<dbReference type="Proteomes" id="UP000245166">
    <property type="component" value="Unassembled WGS sequence"/>
</dbReference>